<keyword evidence="8" id="KW-1185">Reference proteome</keyword>
<dbReference type="Proteomes" id="UP000254889">
    <property type="component" value="Chromosome"/>
</dbReference>
<feature type="transmembrane region" description="Helical" evidence="6">
    <location>
        <begin position="86"/>
        <end position="107"/>
    </location>
</feature>
<accession>A0A346A4C6</accession>
<dbReference type="InterPro" id="IPR043428">
    <property type="entry name" value="LivM-like"/>
</dbReference>
<dbReference type="GO" id="GO:0005886">
    <property type="term" value="C:plasma membrane"/>
    <property type="evidence" value="ECO:0007669"/>
    <property type="project" value="UniProtKB-SubCell"/>
</dbReference>
<dbReference type="OrthoDB" id="7917346at2"/>
<sequence>MPGVYYINVGSQILFYAIFALGLNVLVGYAGLVSLGHAALFGVSAYAVGYMLQLGFGHMASIIVALIIGVIATAIFALLSLRSTGIGFIMITLALGQILWGLAYRWISLTGGDNGINVTSRPAPFGYPLSSPVTFYYTTLVVFLLAIAAMAVFVRSPFGAALMGTRDQPRRMNALGYHVLAIRFWACLLSGLLTSVSAILFVYYTQFISPQTLSLTSSAEVLLMVISGGPGTILGPVVGAGLVVVVKTVVSGFIERWNFLLGAIFVAIVILMPEGIVPGSVRLWRLMTRSRKNGKAGPAP</sequence>
<feature type="transmembrane region" description="Helical" evidence="6">
    <location>
        <begin position="6"/>
        <end position="27"/>
    </location>
</feature>
<evidence type="ECO:0000313" key="7">
    <source>
        <dbReference type="EMBL" id="AXK84023.1"/>
    </source>
</evidence>
<dbReference type="PANTHER" id="PTHR30482:SF17">
    <property type="entry name" value="ABC TRANSPORTER ATP-BINDING PROTEIN"/>
    <property type="match status" value="1"/>
</dbReference>
<feature type="transmembrane region" description="Helical" evidence="6">
    <location>
        <begin position="257"/>
        <end position="277"/>
    </location>
</feature>
<keyword evidence="5 6" id="KW-0472">Membrane</keyword>
<name>A0A346A4C6_9HYPH</name>
<evidence type="ECO:0000256" key="5">
    <source>
        <dbReference type="ARBA" id="ARBA00023136"/>
    </source>
</evidence>
<proteinExistence type="predicted"/>
<dbReference type="KEGG" id="ptaw:DW352_13080"/>
<gene>
    <name evidence="7" type="ORF">DW352_13080</name>
</gene>
<dbReference type="GO" id="GO:0015658">
    <property type="term" value="F:branched-chain amino acid transmembrane transporter activity"/>
    <property type="evidence" value="ECO:0007669"/>
    <property type="project" value="InterPro"/>
</dbReference>
<organism evidence="7 8">
    <name type="scientific">Pseudolabrys taiwanensis</name>
    <dbReference type="NCBI Taxonomy" id="331696"/>
    <lineage>
        <taxon>Bacteria</taxon>
        <taxon>Pseudomonadati</taxon>
        <taxon>Pseudomonadota</taxon>
        <taxon>Alphaproteobacteria</taxon>
        <taxon>Hyphomicrobiales</taxon>
        <taxon>Xanthobacteraceae</taxon>
        <taxon>Pseudolabrys</taxon>
    </lineage>
</organism>
<evidence type="ECO:0000256" key="2">
    <source>
        <dbReference type="ARBA" id="ARBA00022475"/>
    </source>
</evidence>
<dbReference type="CDD" id="cd06581">
    <property type="entry name" value="TM_PBP1_LivM_like"/>
    <property type="match status" value="1"/>
</dbReference>
<evidence type="ECO:0000256" key="6">
    <source>
        <dbReference type="SAM" id="Phobius"/>
    </source>
</evidence>
<feature type="transmembrane region" description="Helical" evidence="6">
    <location>
        <begin position="175"/>
        <end position="201"/>
    </location>
</feature>
<evidence type="ECO:0000256" key="3">
    <source>
        <dbReference type="ARBA" id="ARBA00022692"/>
    </source>
</evidence>
<feature type="transmembrane region" description="Helical" evidence="6">
    <location>
        <begin position="58"/>
        <end position="79"/>
    </location>
</feature>
<keyword evidence="3 6" id="KW-0812">Transmembrane</keyword>
<dbReference type="Pfam" id="PF02653">
    <property type="entry name" value="BPD_transp_2"/>
    <property type="match status" value="1"/>
</dbReference>
<evidence type="ECO:0000256" key="4">
    <source>
        <dbReference type="ARBA" id="ARBA00022989"/>
    </source>
</evidence>
<keyword evidence="4 6" id="KW-1133">Transmembrane helix</keyword>
<dbReference type="AlphaFoldDB" id="A0A346A4C6"/>
<comment type="subcellular location">
    <subcellularLocation>
        <location evidence="1">Cell membrane</location>
        <topology evidence="1">Multi-pass membrane protein</topology>
    </subcellularLocation>
</comment>
<dbReference type="InterPro" id="IPR001851">
    <property type="entry name" value="ABC_transp_permease"/>
</dbReference>
<feature type="transmembrane region" description="Helical" evidence="6">
    <location>
        <begin position="221"/>
        <end position="245"/>
    </location>
</feature>
<reference evidence="7 8" key="1">
    <citation type="submission" date="2018-07" db="EMBL/GenBank/DDBJ databases">
        <authorList>
            <person name="Quirk P.G."/>
            <person name="Krulwich T.A."/>
        </authorList>
    </citation>
    <scope>NUCLEOTIDE SEQUENCE [LARGE SCALE GENOMIC DNA]</scope>
    <source>
        <strain evidence="7 8">CC-BB4</strain>
    </source>
</reference>
<evidence type="ECO:0000313" key="8">
    <source>
        <dbReference type="Proteomes" id="UP000254889"/>
    </source>
</evidence>
<dbReference type="PANTHER" id="PTHR30482">
    <property type="entry name" value="HIGH-AFFINITY BRANCHED-CHAIN AMINO ACID TRANSPORT SYSTEM PERMEASE"/>
    <property type="match status" value="1"/>
</dbReference>
<feature type="transmembrane region" description="Helical" evidence="6">
    <location>
        <begin position="134"/>
        <end position="154"/>
    </location>
</feature>
<keyword evidence="2" id="KW-1003">Cell membrane</keyword>
<dbReference type="EMBL" id="CP031417">
    <property type="protein sequence ID" value="AXK84023.1"/>
    <property type="molecule type" value="Genomic_DNA"/>
</dbReference>
<evidence type="ECO:0000256" key="1">
    <source>
        <dbReference type="ARBA" id="ARBA00004651"/>
    </source>
</evidence>
<protein>
    <submittedName>
        <fullName evidence="7">Branched-chain amino acid ABC transporter permease</fullName>
    </submittedName>
</protein>